<feature type="region of interest" description="Disordered" evidence="7">
    <location>
        <begin position="125"/>
        <end position="152"/>
    </location>
</feature>
<keyword evidence="5" id="KW-0067">ATP-binding</keyword>
<sequence length="325" mass="35284">MSSRSKERVVTAIRKIFHKSSNNNNNNNNNNHNNHNNNNNSSSNDKSSDKADGAEHSTSSKNNLNNNNNNEIAGASTATDNATATGAANDVAAAAAAAAGAGGGGGGTAGQASPKNAIVRVAAEQPVCESPGKRRRQDHKVAPTTGRSLMMPPDASIRSRRLMKEYREMERLQTKDDAVFTVELVNDSLFEWHVRLHVIDPDSPLARDMVEMSVPAILLHLSFPDNFPFAPPFMRVVEPRIEKGYVMEGGAICMELLTPRGWASAYTVEAVIMQFAASVVKGQGRIARKPKSTKEFSRRQAEESFRSLVKTHEKYGWVTPALADG</sequence>
<protein>
    <recommendedName>
        <fullName evidence="1">E2 ubiquitin-conjugating enzyme</fullName>
        <ecNumber evidence="1">2.3.2.23</ecNumber>
    </recommendedName>
</protein>
<dbReference type="OrthoDB" id="109543at2759"/>
<dbReference type="EMBL" id="CH940649">
    <property type="protein sequence ID" value="EDW64737.1"/>
    <property type="molecule type" value="Genomic_DNA"/>
</dbReference>
<keyword evidence="10" id="KW-1185">Reference proteome</keyword>
<dbReference type="PROSITE" id="PS50127">
    <property type="entry name" value="UBC_2"/>
    <property type="match status" value="1"/>
</dbReference>
<dbReference type="InterPro" id="IPR016135">
    <property type="entry name" value="UBQ-conjugating_enzyme/RWD"/>
</dbReference>
<dbReference type="KEGG" id="dvi:6628626"/>
<feature type="domain" description="UBC core" evidence="8">
    <location>
        <begin position="157"/>
        <end position="318"/>
    </location>
</feature>
<dbReference type="OMA" id="MERLQCK"/>
<evidence type="ECO:0000256" key="1">
    <source>
        <dbReference type="ARBA" id="ARBA00012486"/>
    </source>
</evidence>
<proteinExistence type="predicted"/>
<feature type="compositionally biased region" description="Basic and acidic residues" evidence="7">
    <location>
        <begin position="46"/>
        <end position="55"/>
    </location>
</feature>
<dbReference type="FunCoup" id="B4LS51">
    <property type="interactions" value="963"/>
</dbReference>
<evidence type="ECO:0000256" key="4">
    <source>
        <dbReference type="ARBA" id="ARBA00022786"/>
    </source>
</evidence>
<comment type="function">
    <text evidence="6">Probable E2 ubiquitin-protein ligase that catalyzes the covalent attachment of ubiquitin to target proteins. May facilitate the monoubiquitination and degradation of MTOR and CCNE1 through interaction with FBXW7.</text>
</comment>
<evidence type="ECO:0000313" key="10">
    <source>
        <dbReference type="Proteomes" id="UP000008792"/>
    </source>
</evidence>
<dbReference type="FunFam" id="3.10.110.10:FF:000036">
    <property type="entry name" value="ubiquitin-conjugating enzyme E2Q-like protein 1"/>
    <property type="match status" value="1"/>
</dbReference>
<feature type="compositionally biased region" description="Low complexity" evidence="7">
    <location>
        <begin position="62"/>
        <end position="74"/>
    </location>
</feature>
<evidence type="ECO:0000256" key="5">
    <source>
        <dbReference type="ARBA" id="ARBA00022840"/>
    </source>
</evidence>
<name>B4LS51_DROVI</name>
<dbReference type="EC" id="2.3.2.23" evidence="1"/>
<keyword evidence="4" id="KW-0833">Ubl conjugation pathway</keyword>
<reference evidence="9 10" key="1">
    <citation type="journal article" date="2007" name="Nature">
        <title>Evolution of genes and genomes on the Drosophila phylogeny.</title>
        <authorList>
            <consortium name="Drosophila 12 Genomes Consortium"/>
            <person name="Clark A.G."/>
            <person name="Eisen M.B."/>
            <person name="Smith D.R."/>
            <person name="Bergman C.M."/>
            <person name="Oliver B."/>
            <person name="Markow T.A."/>
            <person name="Kaufman T.C."/>
            <person name="Kellis M."/>
            <person name="Gelbart W."/>
            <person name="Iyer V.N."/>
            <person name="Pollard D.A."/>
            <person name="Sackton T.B."/>
            <person name="Larracuente A.M."/>
            <person name="Singh N.D."/>
            <person name="Abad J.P."/>
            <person name="Abt D.N."/>
            <person name="Adryan B."/>
            <person name="Aguade M."/>
            <person name="Akashi H."/>
            <person name="Anderson W.W."/>
            <person name="Aquadro C.F."/>
            <person name="Ardell D.H."/>
            <person name="Arguello R."/>
            <person name="Artieri C.G."/>
            <person name="Barbash D.A."/>
            <person name="Barker D."/>
            <person name="Barsanti P."/>
            <person name="Batterham P."/>
            <person name="Batzoglou S."/>
            <person name="Begun D."/>
            <person name="Bhutkar A."/>
            <person name="Blanco E."/>
            <person name="Bosak S.A."/>
            <person name="Bradley R.K."/>
            <person name="Brand A.D."/>
            <person name="Brent M.R."/>
            <person name="Brooks A.N."/>
            <person name="Brown R.H."/>
            <person name="Butlin R.K."/>
            <person name="Caggese C."/>
            <person name="Calvi B.R."/>
            <person name="Bernardo de Carvalho A."/>
            <person name="Caspi A."/>
            <person name="Castrezana S."/>
            <person name="Celniker S.E."/>
            <person name="Chang J.L."/>
            <person name="Chapple C."/>
            <person name="Chatterji S."/>
            <person name="Chinwalla A."/>
            <person name="Civetta A."/>
            <person name="Clifton S.W."/>
            <person name="Comeron J.M."/>
            <person name="Costello J.C."/>
            <person name="Coyne J.A."/>
            <person name="Daub J."/>
            <person name="David R.G."/>
            <person name="Delcher A.L."/>
            <person name="Delehaunty K."/>
            <person name="Do C.B."/>
            <person name="Ebling H."/>
            <person name="Edwards K."/>
            <person name="Eickbush T."/>
            <person name="Evans J.D."/>
            <person name="Filipski A."/>
            <person name="Findeiss S."/>
            <person name="Freyhult E."/>
            <person name="Fulton L."/>
            <person name="Fulton R."/>
            <person name="Garcia A.C."/>
            <person name="Gardiner A."/>
            <person name="Garfield D.A."/>
            <person name="Garvin B.E."/>
            <person name="Gibson G."/>
            <person name="Gilbert D."/>
            <person name="Gnerre S."/>
            <person name="Godfrey J."/>
            <person name="Good R."/>
            <person name="Gotea V."/>
            <person name="Gravely B."/>
            <person name="Greenberg A.J."/>
            <person name="Griffiths-Jones S."/>
            <person name="Gross S."/>
            <person name="Guigo R."/>
            <person name="Gustafson E.A."/>
            <person name="Haerty W."/>
            <person name="Hahn M.W."/>
            <person name="Halligan D.L."/>
            <person name="Halpern A.L."/>
            <person name="Halter G.M."/>
            <person name="Han M.V."/>
            <person name="Heger A."/>
            <person name="Hillier L."/>
            <person name="Hinrichs A.S."/>
            <person name="Holmes I."/>
            <person name="Hoskins R.A."/>
            <person name="Hubisz M.J."/>
            <person name="Hultmark D."/>
            <person name="Huntley M.A."/>
            <person name="Jaffe D.B."/>
            <person name="Jagadeeshan S."/>
            <person name="Jeck W.R."/>
            <person name="Johnson J."/>
            <person name="Jones C.D."/>
            <person name="Jordan W.C."/>
            <person name="Karpen G.H."/>
            <person name="Kataoka E."/>
            <person name="Keightley P.D."/>
            <person name="Kheradpour P."/>
            <person name="Kirkness E.F."/>
            <person name="Koerich L.B."/>
            <person name="Kristiansen K."/>
            <person name="Kudrna D."/>
            <person name="Kulathinal R.J."/>
            <person name="Kumar S."/>
            <person name="Kwok R."/>
            <person name="Lander E."/>
            <person name="Langley C.H."/>
            <person name="Lapoint R."/>
            <person name="Lazzaro B.P."/>
            <person name="Lee S.J."/>
            <person name="Levesque L."/>
            <person name="Li R."/>
            <person name="Lin C.F."/>
            <person name="Lin M.F."/>
            <person name="Lindblad-Toh K."/>
            <person name="Llopart A."/>
            <person name="Long M."/>
            <person name="Low L."/>
            <person name="Lozovsky E."/>
            <person name="Lu J."/>
            <person name="Luo M."/>
            <person name="Machado C.A."/>
            <person name="Makalowski W."/>
            <person name="Marzo M."/>
            <person name="Matsuda M."/>
            <person name="Matzkin L."/>
            <person name="McAllister B."/>
            <person name="McBride C.S."/>
            <person name="McKernan B."/>
            <person name="McKernan K."/>
            <person name="Mendez-Lago M."/>
            <person name="Minx P."/>
            <person name="Mollenhauer M.U."/>
            <person name="Montooth K."/>
            <person name="Mount S.M."/>
            <person name="Mu X."/>
            <person name="Myers E."/>
            <person name="Negre B."/>
            <person name="Newfeld S."/>
            <person name="Nielsen R."/>
            <person name="Noor M.A."/>
            <person name="O'Grady P."/>
            <person name="Pachter L."/>
            <person name="Papaceit M."/>
            <person name="Parisi M.J."/>
            <person name="Parisi M."/>
            <person name="Parts L."/>
            <person name="Pedersen J.S."/>
            <person name="Pesole G."/>
            <person name="Phillippy A.M."/>
            <person name="Ponting C.P."/>
            <person name="Pop M."/>
            <person name="Porcelli D."/>
            <person name="Powell J.R."/>
            <person name="Prohaska S."/>
            <person name="Pruitt K."/>
            <person name="Puig M."/>
            <person name="Quesneville H."/>
            <person name="Ram K.R."/>
            <person name="Rand D."/>
            <person name="Rasmussen M.D."/>
            <person name="Reed L.K."/>
            <person name="Reenan R."/>
            <person name="Reily A."/>
            <person name="Remington K.A."/>
            <person name="Rieger T.T."/>
            <person name="Ritchie M.G."/>
            <person name="Robin C."/>
            <person name="Rogers Y.H."/>
            <person name="Rohde C."/>
            <person name="Rozas J."/>
            <person name="Rubenfield M.J."/>
            <person name="Ruiz A."/>
            <person name="Russo S."/>
            <person name="Salzberg S.L."/>
            <person name="Sanchez-Gracia A."/>
            <person name="Saranga D.J."/>
            <person name="Sato H."/>
            <person name="Schaeffer S.W."/>
            <person name="Schatz M.C."/>
            <person name="Schlenke T."/>
            <person name="Schwartz R."/>
            <person name="Segarra C."/>
            <person name="Singh R.S."/>
            <person name="Sirot L."/>
            <person name="Sirota M."/>
            <person name="Sisneros N.B."/>
            <person name="Smith C.D."/>
            <person name="Smith T.F."/>
            <person name="Spieth J."/>
            <person name="Stage D.E."/>
            <person name="Stark A."/>
            <person name="Stephan W."/>
            <person name="Strausberg R.L."/>
            <person name="Strempel S."/>
            <person name="Sturgill D."/>
            <person name="Sutton G."/>
            <person name="Sutton G.G."/>
            <person name="Tao W."/>
            <person name="Teichmann S."/>
            <person name="Tobari Y.N."/>
            <person name="Tomimura Y."/>
            <person name="Tsolas J.M."/>
            <person name="Valente V.L."/>
            <person name="Venter E."/>
            <person name="Venter J.C."/>
            <person name="Vicario S."/>
            <person name="Vieira F.G."/>
            <person name="Vilella A.J."/>
            <person name="Villasante A."/>
            <person name="Walenz B."/>
            <person name="Wang J."/>
            <person name="Wasserman M."/>
            <person name="Watts T."/>
            <person name="Wilson D."/>
            <person name="Wilson R.K."/>
            <person name="Wing R.A."/>
            <person name="Wolfner M.F."/>
            <person name="Wong A."/>
            <person name="Wong G.K."/>
            <person name="Wu C.I."/>
            <person name="Wu G."/>
            <person name="Yamamoto D."/>
            <person name="Yang H.P."/>
            <person name="Yang S.P."/>
            <person name="Yorke J.A."/>
            <person name="Yoshida K."/>
            <person name="Zdobnov E."/>
            <person name="Zhang P."/>
            <person name="Zhang Y."/>
            <person name="Zimin A.V."/>
            <person name="Baldwin J."/>
            <person name="Abdouelleil A."/>
            <person name="Abdulkadir J."/>
            <person name="Abebe A."/>
            <person name="Abera B."/>
            <person name="Abreu J."/>
            <person name="Acer S.C."/>
            <person name="Aftuck L."/>
            <person name="Alexander A."/>
            <person name="An P."/>
            <person name="Anderson E."/>
            <person name="Anderson S."/>
            <person name="Arachi H."/>
            <person name="Azer M."/>
            <person name="Bachantsang P."/>
            <person name="Barry A."/>
            <person name="Bayul T."/>
            <person name="Berlin A."/>
            <person name="Bessette D."/>
            <person name="Bloom T."/>
            <person name="Blye J."/>
            <person name="Boguslavskiy L."/>
            <person name="Bonnet C."/>
            <person name="Boukhgalter B."/>
            <person name="Bourzgui I."/>
            <person name="Brown A."/>
            <person name="Cahill P."/>
            <person name="Channer S."/>
            <person name="Cheshatsang Y."/>
            <person name="Chuda L."/>
            <person name="Citroen M."/>
            <person name="Collymore A."/>
            <person name="Cooke P."/>
            <person name="Costello M."/>
            <person name="D'Aco K."/>
            <person name="Daza R."/>
            <person name="De Haan G."/>
            <person name="DeGray S."/>
            <person name="DeMaso C."/>
            <person name="Dhargay N."/>
            <person name="Dooley K."/>
            <person name="Dooley E."/>
            <person name="Doricent M."/>
            <person name="Dorje P."/>
            <person name="Dorjee K."/>
            <person name="Dupes A."/>
            <person name="Elong R."/>
            <person name="Falk J."/>
            <person name="Farina A."/>
            <person name="Faro S."/>
            <person name="Ferguson D."/>
            <person name="Fisher S."/>
            <person name="Foley C.D."/>
            <person name="Franke A."/>
            <person name="Friedrich D."/>
            <person name="Gadbois L."/>
            <person name="Gearin G."/>
            <person name="Gearin C.R."/>
            <person name="Giannoukos G."/>
            <person name="Goode T."/>
            <person name="Graham J."/>
            <person name="Grandbois E."/>
            <person name="Grewal S."/>
            <person name="Gyaltsen K."/>
            <person name="Hafez N."/>
            <person name="Hagos B."/>
            <person name="Hall J."/>
            <person name="Henson C."/>
            <person name="Hollinger A."/>
            <person name="Honan T."/>
            <person name="Huard M.D."/>
            <person name="Hughes L."/>
            <person name="Hurhula B."/>
            <person name="Husby M.E."/>
            <person name="Kamat A."/>
            <person name="Kanga B."/>
            <person name="Kashin S."/>
            <person name="Khazanovich D."/>
            <person name="Kisner P."/>
            <person name="Lance K."/>
            <person name="Lara M."/>
            <person name="Lee W."/>
            <person name="Lennon N."/>
            <person name="Letendre F."/>
            <person name="LeVine R."/>
            <person name="Lipovsky A."/>
            <person name="Liu X."/>
            <person name="Liu J."/>
            <person name="Liu S."/>
            <person name="Lokyitsang T."/>
            <person name="Lokyitsang Y."/>
            <person name="Lubonja R."/>
            <person name="Lui A."/>
            <person name="MacDonald P."/>
            <person name="Magnisalis V."/>
            <person name="Maru K."/>
            <person name="Matthews C."/>
            <person name="McCusker W."/>
            <person name="McDonough S."/>
            <person name="Mehta T."/>
            <person name="Meldrim J."/>
            <person name="Meneus L."/>
            <person name="Mihai O."/>
            <person name="Mihalev A."/>
            <person name="Mihova T."/>
            <person name="Mittelman R."/>
            <person name="Mlenga V."/>
            <person name="Montmayeur A."/>
            <person name="Mulrain L."/>
            <person name="Navidi A."/>
            <person name="Naylor J."/>
            <person name="Negash T."/>
            <person name="Nguyen T."/>
            <person name="Nguyen N."/>
            <person name="Nicol R."/>
            <person name="Norbu C."/>
            <person name="Norbu N."/>
            <person name="Novod N."/>
            <person name="O'Neill B."/>
            <person name="Osman S."/>
            <person name="Markiewicz E."/>
            <person name="Oyono O.L."/>
            <person name="Patti C."/>
            <person name="Phunkhang P."/>
            <person name="Pierre F."/>
            <person name="Priest M."/>
            <person name="Raghuraman S."/>
            <person name="Rege F."/>
            <person name="Reyes R."/>
            <person name="Rise C."/>
            <person name="Rogov P."/>
            <person name="Ross K."/>
            <person name="Ryan E."/>
            <person name="Settipalli S."/>
            <person name="Shea T."/>
            <person name="Sherpa N."/>
            <person name="Shi L."/>
            <person name="Shih D."/>
            <person name="Sparrow T."/>
            <person name="Spaulding J."/>
            <person name="Stalker J."/>
            <person name="Stange-Thomann N."/>
            <person name="Stavropoulos S."/>
            <person name="Stone C."/>
            <person name="Strader C."/>
            <person name="Tesfaye S."/>
            <person name="Thomson T."/>
            <person name="Thoulutsang Y."/>
            <person name="Thoulutsang D."/>
            <person name="Topham K."/>
            <person name="Topping I."/>
            <person name="Tsamla T."/>
            <person name="Vassiliev H."/>
            <person name="Vo A."/>
            <person name="Wangchuk T."/>
            <person name="Wangdi T."/>
            <person name="Weiand M."/>
            <person name="Wilkinson J."/>
            <person name="Wilson A."/>
            <person name="Yadav S."/>
            <person name="Young G."/>
            <person name="Yu Q."/>
            <person name="Zembek L."/>
            <person name="Zhong D."/>
            <person name="Zimmer A."/>
            <person name="Zwirko Z."/>
            <person name="Jaffe D.B."/>
            <person name="Alvarez P."/>
            <person name="Brockman W."/>
            <person name="Butler J."/>
            <person name="Chin C."/>
            <person name="Gnerre S."/>
            <person name="Grabherr M."/>
            <person name="Kleber M."/>
            <person name="Mauceli E."/>
            <person name="MacCallum I."/>
        </authorList>
    </citation>
    <scope>NUCLEOTIDE SEQUENCE [LARGE SCALE GENOMIC DNA]</scope>
    <source>
        <strain evidence="9">TSC#15010-1051.87</strain>
        <strain evidence="10">Tucson 15010-1051.87</strain>
    </source>
</reference>
<evidence type="ECO:0000256" key="7">
    <source>
        <dbReference type="SAM" id="MobiDB-lite"/>
    </source>
</evidence>
<dbReference type="SUPFAM" id="SSF54495">
    <property type="entry name" value="UBC-like"/>
    <property type="match status" value="1"/>
</dbReference>
<dbReference type="SMART" id="SM00212">
    <property type="entry name" value="UBCc"/>
    <property type="match status" value="1"/>
</dbReference>
<reference evidence="9" key="3">
    <citation type="submission" date="2008-06" db="EMBL/GenBank/DDBJ databases">
        <authorList>
            <consortium name="FlyBase"/>
        </authorList>
    </citation>
    <scope>NUCLEOTIDE SEQUENCE</scope>
    <source>
        <strain evidence="9">TSC#15010-1051.87</strain>
    </source>
</reference>
<dbReference type="Pfam" id="PF00179">
    <property type="entry name" value="UQ_con"/>
    <property type="match status" value="1"/>
</dbReference>
<dbReference type="GO" id="GO:0005524">
    <property type="term" value="F:ATP binding"/>
    <property type="evidence" value="ECO:0007669"/>
    <property type="project" value="UniProtKB-KW"/>
</dbReference>
<evidence type="ECO:0000256" key="2">
    <source>
        <dbReference type="ARBA" id="ARBA00022679"/>
    </source>
</evidence>
<dbReference type="eggNOG" id="KOG0897">
    <property type="taxonomic scope" value="Eukaryota"/>
</dbReference>
<keyword evidence="2" id="KW-0808">Transferase</keyword>
<dbReference type="CDD" id="cd23802">
    <property type="entry name" value="UBCc_UBE2Q"/>
    <property type="match status" value="1"/>
</dbReference>
<dbReference type="InterPro" id="IPR000608">
    <property type="entry name" value="UBC"/>
</dbReference>
<dbReference type="Proteomes" id="UP000008792">
    <property type="component" value="Unassembled WGS sequence"/>
</dbReference>
<dbReference type="InParanoid" id="B4LS51"/>
<feature type="region of interest" description="Disordered" evidence="7">
    <location>
        <begin position="15"/>
        <end position="74"/>
    </location>
</feature>
<evidence type="ECO:0000259" key="8">
    <source>
        <dbReference type="PROSITE" id="PS50127"/>
    </source>
</evidence>
<gene>
    <name evidence="9" type="primary">Dvir\GJ17623</name>
    <name evidence="9" type="ORF">Dvir_GJ17623</name>
</gene>
<evidence type="ECO:0000313" key="9">
    <source>
        <dbReference type="EMBL" id="EDW64737.1"/>
    </source>
</evidence>
<dbReference type="Gene3D" id="3.10.110.10">
    <property type="entry name" value="Ubiquitin Conjugating Enzyme"/>
    <property type="match status" value="1"/>
</dbReference>
<dbReference type="SMR" id="B4LS51"/>
<dbReference type="STRING" id="7244.B4LS51"/>
<dbReference type="EMBL" id="CH940649">
    <property type="protein sequence ID" value="KRF81836.1"/>
    <property type="molecule type" value="Genomic_DNA"/>
</dbReference>
<feature type="compositionally biased region" description="Low complexity" evidence="7">
    <location>
        <begin position="20"/>
        <end position="44"/>
    </location>
</feature>
<dbReference type="HOGENOM" id="CLU_053863_1_0_1"/>
<dbReference type="GO" id="GO:0061631">
    <property type="term" value="F:ubiquitin conjugating enzyme activity"/>
    <property type="evidence" value="ECO:0007669"/>
    <property type="project" value="UniProtKB-EC"/>
</dbReference>
<evidence type="ECO:0000256" key="6">
    <source>
        <dbReference type="ARBA" id="ARBA00055455"/>
    </source>
</evidence>
<dbReference type="AlphaFoldDB" id="B4LS51"/>
<accession>B4LS51</accession>
<evidence type="ECO:0000256" key="3">
    <source>
        <dbReference type="ARBA" id="ARBA00022741"/>
    </source>
</evidence>
<reference evidence="9" key="2">
    <citation type="journal article" date="2008" name="Bioinformatics">
        <title>Assembly reconciliation.</title>
        <authorList>
            <person name="Zimin A.V."/>
            <person name="Smith D.R."/>
            <person name="Sutton G."/>
            <person name="Yorke J.A."/>
        </authorList>
    </citation>
    <scope>NUCLEOTIDE SEQUENCE</scope>
    <source>
        <strain evidence="9">TSC#15010-1051.87</strain>
    </source>
</reference>
<keyword evidence="3" id="KW-0547">Nucleotide-binding</keyword>
<organism evidence="9 10">
    <name type="scientific">Drosophila virilis</name>
    <name type="common">Fruit fly</name>
    <dbReference type="NCBI Taxonomy" id="7244"/>
    <lineage>
        <taxon>Eukaryota</taxon>
        <taxon>Metazoa</taxon>
        <taxon>Ecdysozoa</taxon>
        <taxon>Arthropoda</taxon>
        <taxon>Hexapoda</taxon>
        <taxon>Insecta</taxon>
        <taxon>Pterygota</taxon>
        <taxon>Neoptera</taxon>
        <taxon>Endopterygota</taxon>
        <taxon>Diptera</taxon>
        <taxon>Brachycera</taxon>
        <taxon>Muscomorpha</taxon>
        <taxon>Ephydroidea</taxon>
        <taxon>Drosophilidae</taxon>
        <taxon>Drosophila</taxon>
    </lineage>
</organism>